<gene>
    <name evidence="2" type="ORF">GALL_414550</name>
</gene>
<evidence type="ECO:0000256" key="1">
    <source>
        <dbReference type="SAM" id="MobiDB-lite"/>
    </source>
</evidence>
<sequence length="144" mass="15563">MTGLSAVGARPVAAGIEVLQHLGVGHLGNHIAHHLGNAAVGHRVALPHEQIGGQRQITPMGKPPGHIGDVFMHPENFGHHEHHRQIGLALGLGAIDRDLLPARFDLHLSRKQALGRSLNRRLRHHRPRGRGKPDAQGGPNEFTP</sequence>
<name>A0A1J5QA40_9ZZZZ</name>
<dbReference type="EMBL" id="MLJW01001754">
    <property type="protein sequence ID" value="OIQ76855.1"/>
    <property type="molecule type" value="Genomic_DNA"/>
</dbReference>
<feature type="compositionally biased region" description="Basic residues" evidence="1">
    <location>
        <begin position="118"/>
        <end position="130"/>
    </location>
</feature>
<evidence type="ECO:0000313" key="2">
    <source>
        <dbReference type="EMBL" id="OIQ76855.1"/>
    </source>
</evidence>
<comment type="caution">
    <text evidence="2">The sequence shown here is derived from an EMBL/GenBank/DDBJ whole genome shotgun (WGS) entry which is preliminary data.</text>
</comment>
<accession>A0A1J5QA40</accession>
<organism evidence="2">
    <name type="scientific">mine drainage metagenome</name>
    <dbReference type="NCBI Taxonomy" id="410659"/>
    <lineage>
        <taxon>unclassified sequences</taxon>
        <taxon>metagenomes</taxon>
        <taxon>ecological metagenomes</taxon>
    </lineage>
</organism>
<proteinExistence type="predicted"/>
<protein>
    <submittedName>
        <fullName evidence="2">Uncharacterized protein</fullName>
    </submittedName>
</protein>
<reference evidence="2" key="1">
    <citation type="submission" date="2016-10" db="EMBL/GenBank/DDBJ databases">
        <title>Sequence of Gallionella enrichment culture.</title>
        <authorList>
            <person name="Poehlein A."/>
            <person name="Muehling M."/>
            <person name="Daniel R."/>
        </authorList>
    </citation>
    <scope>NUCLEOTIDE SEQUENCE</scope>
</reference>
<dbReference type="AlphaFoldDB" id="A0A1J5QA40"/>
<feature type="region of interest" description="Disordered" evidence="1">
    <location>
        <begin position="117"/>
        <end position="144"/>
    </location>
</feature>